<dbReference type="PANTHER" id="PTHR44196">
    <property type="entry name" value="DEHYDROGENASE/REDUCTASE SDR FAMILY MEMBER 7B"/>
    <property type="match status" value="1"/>
</dbReference>
<proteinExistence type="inferred from homology"/>
<accession>A0A1G9AYV0</accession>
<organism evidence="4 5">
    <name type="scientific">Catalinimonas alkaloidigena</name>
    <dbReference type="NCBI Taxonomy" id="1075417"/>
    <lineage>
        <taxon>Bacteria</taxon>
        <taxon>Pseudomonadati</taxon>
        <taxon>Bacteroidota</taxon>
        <taxon>Cytophagia</taxon>
        <taxon>Cytophagales</taxon>
        <taxon>Catalimonadaceae</taxon>
        <taxon>Catalinimonas</taxon>
    </lineage>
</organism>
<evidence type="ECO:0000256" key="2">
    <source>
        <dbReference type="ARBA" id="ARBA00023002"/>
    </source>
</evidence>
<dbReference type="PROSITE" id="PS00061">
    <property type="entry name" value="ADH_SHORT"/>
    <property type="match status" value="1"/>
</dbReference>
<dbReference type="InterPro" id="IPR036291">
    <property type="entry name" value="NAD(P)-bd_dom_sf"/>
</dbReference>
<dbReference type="CDD" id="cd05233">
    <property type="entry name" value="SDR_c"/>
    <property type="match status" value="1"/>
</dbReference>
<dbReference type="PRINTS" id="PR00081">
    <property type="entry name" value="GDHRDH"/>
</dbReference>
<dbReference type="RefSeq" id="WP_089680115.1">
    <property type="nucleotide sequence ID" value="NZ_FNFO01000002.1"/>
</dbReference>
<dbReference type="Pfam" id="PF00106">
    <property type="entry name" value="adh_short"/>
    <property type="match status" value="1"/>
</dbReference>
<dbReference type="GO" id="GO:0016491">
    <property type="term" value="F:oxidoreductase activity"/>
    <property type="evidence" value="ECO:0007669"/>
    <property type="project" value="UniProtKB-KW"/>
</dbReference>
<gene>
    <name evidence="4" type="ORF">SAMN05421823_102450</name>
</gene>
<protein>
    <submittedName>
        <fullName evidence="4">Short-chain dehydrogenase</fullName>
    </submittedName>
</protein>
<dbReference type="PANTHER" id="PTHR44196:SF1">
    <property type="entry name" value="DEHYDROGENASE_REDUCTASE SDR FAMILY MEMBER 7B"/>
    <property type="match status" value="1"/>
</dbReference>
<dbReference type="EMBL" id="FNFO01000002">
    <property type="protein sequence ID" value="SDK32447.1"/>
    <property type="molecule type" value="Genomic_DNA"/>
</dbReference>
<evidence type="ECO:0000256" key="3">
    <source>
        <dbReference type="RuleBase" id="RU000363"/>
    </source>
</evidence>
<dbReference type="Proteomes" id="UP000198510">
    <property type="component" value="Unassembled WGS sequence"/>
</dbReference>
<dbReference type="SUPFAM" id="SSF51735">
    <property type="entry name" value="NAD(P)-binding Rossmann-fold domains"/>
    <property type="match status" value="1"/>
</dbReference>
<keyword evidence="2" id="KW-0560">Oxidoreductase</keyword>
<name>A0A1G9AYV0_9BACT</name>
<dbReference type="OrthoDB" id="9775296at2"/>
<evidence type="ECO:0000313" key="4">
    <source>
        <dbReference type="EMBL" id="SDK32447.1"/>
    </source>
</evidence>
<dbReference type="InterPro" id="IPR020904">
    <property type="entry name" value="Sc_DH/Rdtase_CS"/>
</dbReference>
<dbReference type="PRINTS" id="PR00080">
    <property type="entry name" value="SDRFAMILY"/>
</dbReference>
<comment type="similarity">
    <text evidence="1 3">Belongs to the short-chain dehydrogenases/reductases (SDR) family.</text>
</comment>
<dbReference type="STRING" id="1075417.SAMN05421823_102450"/>
<sequence length="235" mass="25680">MEKLIVVTGGTKGIGRAVIERFAAAGVDAVTCARHAEDLDELAADFAQRFPQQQLFTQPADLSDPQQVTAFAEFVMSLNRPVDVLVNNAGFFVPGQVHNEEEGVLEATLQLNLVSVYHLTRRFVPGMKARQSGHIFNLCSTASIMAYTNGGSYCISKFALYGFSKVLREELKEEGIRVTSVLPGATLTASWAGTDLPPERFMPSEDVAEAMFSAWQLSPRSVVEEVLIRPQLGDL</sequence>
<dbReference type="AlphaFoldDB" id="A0A1G9AYV0"/>
<dbReference type="InterPro" id="IPR002347">
    <property type="entry name" value="SDR_fam"/>
</dbReference>
<dbReference type="Gene3D" id="3.40.50.720">
    <property type="entry name" value="NAD(P)-binding Rossmann-like Domain"/>
    <property type="match status" value="1"/>
</dbReference>
<reference evidence="4 5" key="1">
    <citation type="submission" date="2016-10" db="EMBL/GenBank/DDBJ databases">
        <authorList>
            <person name="de Groot N.N."/>
        </authorList>
    </citation>
    <scope>NUCLEOTIDE SEQUENCE [LARGE SCALE GENOMIC DNA]</scope>
    <source>
        <strain evidence="4 5">DSM 25186</strain>
    </source>
</reference>
<dbReference type="GO" id="GO:0016020">
    <property type="term" value="C:membrane"/>
    <property type="evidence" value="ECO:0007669"/>
    <property type="project" value="TreeGrafter"/>
</dbReference>
<evidence type="ECO:0000256" key="1">
    <source>
        <dbReference type="ARBA" id="ARBA00006484"/>
    </source>
</evidence>
<keyword evidence="5" id="KW-1185">Reference proteome</keyword>
<evidence type="ECO:0000313" key="5">
    <source>
        <dbReference type="Proteomes" id="UP000198510"/>
    </source>
</evidence>